<organism evidence="1 2">
    <name type="scientific">Rhizobium favelukesii</name>
    <dbReference type="NCBI Taxonomy" id="348824"/>
    <lineage>
        <taxon>Bacteria</taxon>
        <taxon>Pseudomonadati</taxon>
        <taxon>Pseudomonadota</taxon>
        <taxon>Alphaproteobacteria</taxon>
        <taxon>Hyphomicrobiales</taxon>
        <taxon>Rhizobiaceae</taxon>
        <taxon>Rhizobium/Agrobacterium group</taxon>
        <taxon>Rhizobium</taxon>
    </lineage>
</organism>
<dbReference type="HOGENOM" id="CLU_3347793_0_0_5"/>
<geneLocation type="plasmid" evidence="1 2">
    <name>pLPU83c</name>
</geneLocation>
<reference evidence="1" key="1">
    <citation type="submission" date="2013-11" db="EMBL/GenBank/DDBJ databases">
        <title>Draft genome sequence of the broad-host-range Rhizobium sp. LPU83 strain, a member of the low-genetic diversity Oregon-like Rhizobium sp. group.</title>
        <authorList>
            <person name="Wibberg D."/>
            <person name="Puehler A."/>
            <person name="Schlueter A."/>
        </authorList>
    </citation>
    <scope>NUCLEOTIDE SEQUENCE [LARGE SCALE GENOMIC DNA]</scope>
    <source>
        <strain evidence="1">LPU83</strain>
        <plasmid evidence="1">pLPU83c</plasmid>
    </source>
</reference>
<gene>
    <name evidence="1" type="ORF">LPU83_pLPU83c_0431</name>
</gene>
<proteinExistence type="predicted"/>
<accession>W6RQ63</accession>
<dbReference type="KEGG" id="rhl:LPU83_pLPU83c_0431"/>
<name>W6RQ63_9HYPH</name>
<dbReference type="Proteomes" id="UP000019443">
    <property type="component" value="Plasmid pLPU83c"/>
</dbReference>
<dbReference type="PATRIC" id="fig|348824.6.peg.5167"/>
<dbReference type="EMBL" id="HG916854">
    <property type="protein sequence ID" value="CDM60993.1"/>
    <property type="molecule type" value="Genomic_DNA"/>
</dbReference>
<dbReference type="AlphaFoldDB" id="W6RQ63"/>
<keyword evidence="1" id="KW-0614">Plasmid</keyword>
<evidence type="ECO:0000313" key="2">
    <source>
        <dbReference type="Proteomes" id="UP000019443"/>
    </source>
</evidence>
<protein>
    <submittedName>
        <fullName evidence="1">Uncharacterized protein</fullName>
    </submittedName>
</protein>
<sequence>MGAEIRSNLALSMPKVGLEIKTWEADWISDQVDVAGL</sequence>
<evidence type="ECO:0000313" key="1">
    <source>
        <dbReference type="EMBL" id="CDM60993.1"/>
    </source>
</evidence>
<keyword evidence="2" id="KW-1185">Reference proteome</keyword>